<gene>
    <name evidence="2" type="primary">NCL1_46647</name>
    <name evidence="2" type="ORF">TNCV_1074801</name>
</gene>
<feature type="region of interest" description="Disordered" evidence="1">
    <location>
        <begin position="1"/>
        <end position="35"/>
    </location>
</feature>
<dbReference type="Proteomes" id="UP000887159">
    <property type="component" value="Unassembled WGS sequence"/>
</dbReference>
<evidence type="ECO:0000313" key="3">
    <source>
        <dbReference type="Proteomes" id="UP000887159"/>
    </source>
</evidence>
<comment type="caution">
    <text evidence="2">The sequence shown here is derived from an EMBL/GenBank/DDBJ whole genome shotgun (WGS) entry which is preliminary data.</text>
</comment>
<accession>A0A8X6SUQ4</accession>
<dbReference type="EMBL" id="BMAU01021346">
    <property type="protein sequence ID" value="GFY17745.1"/>
    <property type="molecule type" value="Genomic_DNA"/>
</dbReference>
<evidence type="ECO:0000313" key="2">
    <source>
        <dbReference type="EMBL" id="GFY17745.1"/>
    </source>
</evidence>
<evidence type="ECO:0000256" key="1">
    <source>
        <dbReference type="SAM" id="MobiDB-lite"/>
    </source>
</evidence>
<sequence>MALQWVPSRVGIPDNKRARQKVKQGAESTQPEVPLTLRRSKSVISSHIDKYTAITQNTKSFRKPIETLATVGPMPRHL</sequence>
<protein>
    <submittedName>
        <fullName evidence="2">Uncharacterized protein</fullName>
    </submittedName>
</protein>
<keyword evidence="3" id="KW-1185">Reference proteome</keyword>
<dbReference type="AlphaFoldDB" id="A0A8X6SUQ4"/>
<organism evidence="2 3">
    <name type="scientific">Trichonephila clavipes</name>
    <name type="common">Golden silk orbweaver</name>
    <name type="synonym">Nephila clavipes</name>
    <dbReference type="NCBI Taxonomy" id="2585209"/>
    <lineage>
        <taxon>Eukaryota</taxon>
        <taxon>Metazoa</taxon>
        <taxon>Ecdysozoa</taxon>
        <taxon>Arthropoda</taxon>
        <taxon>Chelicerata</taxon>
        <taxon>Arachnida</taxon>
        <taxon>Araneae</taxon>
        <taxon>Araneomorphae</taxon>
        <taxon>Entelegynae</taxon>
        <taxon>Araneoidea</taxon>
        <taxon>Nephilidae</taxon>
        <taxon>Trichonephila</taxon>
    </lineage>
</organism>
<proteinExistence type="predicted"/>
<reference evidence="2" key="1">
    <citation type="submission" date="2020-08" db="EMBL/GenBank/DDBJ databases">
        <title>Multicomponent nature underlies the extraordinary mechanical properties of spider dragline silk.</title>
        <authorList>
            <person name="Kono N."/>
            <person name="Nakamura H."/>
            <person name="Mori M."/>
            <person name="Yoshida Y."/>
            <person name="Ohtoshi R."/>
            <person name="Malay A.D."/>
            <person name="Moran D.A.P."/>
            <person name="Tomita M."/>
            <person name="Numata K."/>
            <person name="Arakawa K."/>
        </authorList>
    </citation>
    <scope>NUCLEOTIDE SEQUENCE</scope>
</reference>
<name>A0A8X6SUQ4_TRICX</name>